<accession>A0AAV8WZJ9</accession>
<evidence type="ECO:0000256" key="1">
    <source>
        <dbReference type="SAM" id="MobiDB-lite"/>
    </source>
</evidence>
<dbReference type="PANTHER" id="PTHR10773">
    <property type="entry name" value="DNA-DIRECTED RNA POLYMERASES I, II, AND III SUBUNIT RPABC2"/>
    <property type="match status" value="1"/>
</dbReference>
<protein>
    <submittedName>
        <fullName evidence="2">Uncharacterized protein</fullName>
    </submittedName>
</protein>
<dbReference type="EMBL" id="JANEYF010004267">
    <property type="protein sequence ID" value="KAJ8931665.1"/>
    <property type="molecule type" value="Genomic_DNA"/>
</dbReference>
<feature type="region of interest" description="Disordered" evidence="1">
    <location>
        <begin position="16"/>
        <end position="75"/>
    </location>
</feature>
<organism evidence="2 3">
    <name type="scientific">Rhamnusium bicolor</name>
    <dbReference type="NCBI Taxonomy" id="1586634"/>
    <lineage>
        <taxon>Eukaryota</taxon>
        <taxon>Metazoa</taxon>
        <taxon>Ecdysozoa</taxon>
        <taxon>Arthropoda</taxon>
        <taxon>Hexapoda</taxon>
        <taxon>Insecta</taxon>
        <taxon>Pterygota</taxon>
        <taxon>Neoptera</taxon>
        <taxon>Endopterygota</taxon>
        <taxon>Coleoptera</taxon>
        <taxon>Polyphaga</taxon>
        <taxon>Cucujiformia</taxon>
        <taxon>Chrysomeloidea</taxon>
        <taxon>Cerambycidae</taxon>
        <taxon>Lepturinae</taxon>
        <taxon>Rhagiini</taxon>
        <taxon>Rhamnusium</taxon>
    </lineage>
</organism>
<sequence length="289" mass="34154">MAPTEVTIIDGNISCSDECNSGSEYKDNSSDESSDSSELNNKSRKKENEESRQMETKHYKRKTRTEEEHSTKSGRIIKKRVMKEGCEKNCKTKLDQEKRKSIFNKFWEIAFYNRQSAFVGCCVKRVPKKRIKVKNKNSPSRKKSSLWYSLPVQSIERVEVCTVTPDKRGTHSNRPFQILLEVKGIREHINLLPKIPSHYCRERTSKMYLEDGLNVSKMYRLYTDWAQQKNITIATERQYRDVLNSEFNIGFFKPKKDRCERCVEFELKTEKTVEFIKSYEKHLERKKNC</sequence>
<dbReference type="Proteomes" id="UP001162156">
    <property type="component" value="Unassembled WGS sequence"/>
</dbReference>
<comment type="caution">
    <text evidence="2">The sequence shown here is derived from an EMBL/GenBank/DDBJ whole genome shotgun (WGS) entry which is preliminary data.</text>
</comment>
<gene>
    <name evidence="2" type="ORF">NQ314_015381</name>
</gene>
<evidence type="ECO:0000313" key="2">
    <source>
        <dbReference type="EMBL" id="KAJ8931665.1"/>
    </source>
</evidence>
<proteinExistence type="predicted"/>
<dbReference type="AlphaFoldDB" id="A0AAV8WZJ9"/>
<evidence type="ECO:0000313" key="3">
    <source>
        <dbReference type="Proteomes" id="UP001162156"/>
    </source>
</evidence>
<keyword evidence="3" id="KW-1185">Reference proteome</keyword>
<dbReference type="PANTHER" id="PTHR10773:SF19">
    <property type="match status" value="1"/>
</dbReference>
<name>A0AAV8WZJ9_9CUCU</name>
<reference evidence="2" key="1">
    <citation type="journal article" date="2023" name="Insect Mol. Biol.">
        <title>Genome sequencing provides insights into the evolution of gene families encoding plant cell wall-degrading enzymes in longhorned beetles.</title>
        <authorList>
            <person name="Shin N.R."/>
            <person name="Okamura Y."/>
            <person name="Kirsch R."/>
            <person name="Pauchet Y."/>
        </authorList>
    </citation>
    <scope>NUCLEOTIDE SEQUENCE</scope>
    <source>
        <strain evidence="2">RBIC_L_NR</strain>
    </source>
</reference>
<feature type="compositionally biased region" description="Basic and acidic residues" evidence="1">
    <location>
        <begin position="46"/>
        <end position="57"/>
    </location>
</feature>